<reference evidence="2 3" key="1">
    <citation type="submission" date="2015-04" db="EMBL/GenBank/DDBJ databases">
        <title>Complete genome sequence of Schizopora paradoxa KUC8140, a cosmopolitan wood degrader in East Asia.</title>
        <authorList>
            <consortium name="DOE Joint Genome Institute"/>
            <person name="Min B."/>
            <person name="Park H."/>
            <person name="Jang Y."/>
            <person name="Kim J.-J."/>
            <person name="Kim K.H."/>
            <person name="Pangilinan J."/>
            <person name="Lipzen A."/>
            <person name="Riley R."/>
            <person name="Grigoriev I.V."/>
            <person name="Spatafora J.W."/>
            <person name="Choi I.-G."/>
        </authorList>
    </citation>
    <scope>NUCLEOTIDE SEQUENCE [LARGE SCALE GENOMIC DNA]</scope>
    <source>
        <strain evidence="2 3">KUC8140</strain>
    </source>
</reference>
<evidence type="ECO:0000313" key="2">
    <source>
        <dbReference type="EMBL" id="KLO12136.1"/>
    </source>
</evidence>
<keyword evidence="1" id="KW-0812">Transmembrane</keyword>
<protein>
    <recommendedName>
        <fullName evidence="4">Transmembrane protein</fullName>
    </recommendedName>
</protein>
<feature type="transmembrane region" description="Helical" evidence="1">
    <location>
        <begin position="51"/>
        <end position="76"/>
    </location>
</feature>
<keyword evidence="1" id="KW-0472">Membrane</keyword>
<accession>A0A0H2S5D1</accession>
<dbReference type="AlphaFoldDB" id="A0A0H2S5D1"/>
<keyword evidence="1" id="KW-1133">Transmembrane helix</keyword>
<organism evidence="2 3">
    <name type="scientific">Schizopora paradoxa</name>
    <dbReference type="NCBI Taxonomy" id="27342"/>
    <lineage>
        <taxon>Eukaryota</taxon>
        <taxon>Fungi</taxon>
        <taxon>Dikarya</taxon>
        <taxon>Basidiomycota</taxon>
        <taxon>Agaricomycotina</taxon>
        <taxon>Agaricomycetes</taxon>
        <taxon>Hymenochaetales</taxon>
        <taxon>Schizoporaceae</taxon>
        <taxon>Schizopora</taxon>
    </lineage>
</organism>
<evidence type="ECO:0008006" key="4">
    <source>
        <dbReference type="Google" id="ProtNLM"/>
    </source>
</evidence>
<name>A0A0H2S5D1_9AGAM</name>
<gene>
    <name evidence="2" type="ORF">SCHPADRAFT_435670</name>
</gene>
<sequence>MLELHQLSKGSLDWDNRHRNHFFDVYSSRREGACVPTSLAGLKLTRSSFSVFSYSFFIFTLAFSYAAASSFTFLSSPRTSFHFTFFAAPRLARTLRIFYLTTRMIAVDTVTYICHPFFPLPDDSGVALVL</sequence>
<dbReference type="EMBL" id="KQ085984">
    <property type="protein sequence ID" value="KLO12136.1"/>
    <property type="molecule type" value="Genomic_DNA"/>
</dbReference>
<evidence type="ECO:0000313" key="3">
    <source>
        <dbReference type="Proteomes" id="UP000053477"/>
    </source>
</evidence>
<keyword evidence="3" id="KW-1185">Reference proteome</keyword>
<evidence type="ECO:0000256" key="1">
    <source>
        <dbReference type="SAM" id="Phobius"/>
    </source>
</evidence>
<dbReference type="InParanoid" id="A0A0H2S5D1"/>
<proteinExistence type="predicted"/>
<dbReference type="Proteomes" id="UP000053477">
    <property type="component" value="Unassembled WGS sequence"/>
</dbReference>
<feature type="transmembrane region" description="Helical" evidence="1">
    <location>
        <begin position="97"/>
        <end position="118"/>
    </location>
</feature>